<evidence type="ECO:0000256" key="3">
    <source>
        <dbReference type="ARBA" id="ARBA00022679"/>
    </source>
</evidence>
<dbReference type="InterPro" id="IPR051824">
    <property type="entry name" value="LRR_Rcpt-Like_S/T_Kinase"/>
</dbReference>
<proteinExistence type="predicted"/>
<dbReference type="Proteomes" id="UP001202328">
    <property type="component" value="Unassembled WGS sequence"/>
</dbReference>
<name>A0AAD4SHJ5_9MAGN</name>
<evidence type="ECO:0000256" key="4">
    <source>
        <dbReference type="ARBA" id="ARBA00022741"/>
    </source>
</evidence>
<feature type="domain" description="Protein kinase" evidence="10">
    <location>
        <begin position="1"/>
        <end position="294"/>
    </location>
</feature>
<dbReference type="FunFam" id="1.10.510.10:FF:001023">
    <property type="entry name" value="Os07g0541700 protein"/>
    <property type="match status" value="1"/>
</dbReference>
<evidence type="ECO:0000256" key="7">
    <source>
        <dbReference type="ARBA" id="ARBA00047899"/>
    </source>
</evidence>
<keyword evidence="5" id="KW-0418">Kinase</keyword>
<organism evidence="11 12">
    <name type="scientific">Papaver atlanticum</name>
    <dbReference type="NCBI Taxonomy" id="357466"/>
    <lineage>
        <taxon>Eukaryota</taxon>
        <taxon>Viridiplantae</taxon>
        <taxon>Streptophyta</taxon>
        <taxon>Embryophyta</taxon>
        <taxon>Tracheophyta</taxon>
        <taxon>Spermatophyta</taxon>
        <taxon>Magnoliopsida</taxon>
        <taxon>Ranunculales</taxon>
        <taxon>Papaveraceae</taxon>
        <taxon>Papaveroideae</taxon>
        <taxon>Papaver</taxon>
    </lineage>
</organism>
<evidence type="ECO:0000313" key="12">
    <source>
        <dbReference type="Proteomes" id="UP001202328"/>
    </source>
</evidence>
<dbReference type="PROSITE" id="PS50011">
    <property type="entry name" value="PROTEIN_KINASE_DOM"/>
    <property type="match status" value="2"/>
</dbReference>
<keyword evidence="6 9" id="KW-0067">ATP-binding</keyword>
<dbReference type="GO" id="GO:0004674">
    <property type="term" value="F:protein serine/threonine kinase activity"/>
    <property type="evidence" value="ECO:0007669"/>
    <property type="project" value="UniProtKB-KW"/>
</dbReference>
<feature type="domain" description="Protein kinase" evidence="10">
    <location>
        <begin position="301"/>
        <end position="469"/>
    </location>
</feature>
<dbReference type="FunFam" id="3.30.200.20:FF:000217">
    <property type="entry name" value="probable LRR receptor-like serine/threonine-protein kinase At1g53430"/>
    <property type="match status" value="1"/>
</dbReference>
<dbReference type="EC" id="2.7.11.1" evidence="1"/>
<comment type="catalytic activity">
    <reaction evidence="7">
        <text>L-threonyl-[protein] + ATP = O-phospho-L-threonyl-[protein] + ADP + H(+)</text>
        <dbReference type="Rhea" id="RHEA:46608"/>
        <dbReference type="Rhea" id="RHEA-COMP:11060"/>
        <dbReference type="Rhea" id="RHEA-COMP:11605"/>
        <dbReference type="ChEBI" id="CHEBI:15378"/>
        <dbReference type="ChEBI" id="CHEBI:30013"/>
        <dbReference type="ChEBI" id="CHEBI:30616"/>
        <dbReference type="ChEBI" id="CHEBI:61977"/>
        <dbReference type="ChEBI" id="CHEBI:456216"/>
        <dbReference type="EC" id="2.7.11.1"/>
    </reaction>
</comment>
<dbReference type="SUPFAM" id="SSF56112">
    <property type="entry name" value="Protein kinase-like (PK-like)"/>
    <property type="match status" value="2"/>
</dbReference>
<feature type="binding site" evidence="9">
    <location>
        <position position="329"/>
    </location>
    <ligand>
        <name>ATP</name>
        <dbReference type="ChEBI" id="CHEBI:30616"/>
    </ligand>
</feature>
<keyword evidence="2" id="KW-0723">Serine/threonine-protein kinase</keyword>
<dbReference type="InterPro" id="IPR000719">
    <property type="entry name" value="Prot_kinase_dom"/>
</dbReference>
<evidence type="ECO:0000313" key="11">
    <source>
        <dbReference type="EMBL" id="KAI3908026.1"/>
    </source>
</evidence>
<evidence type="ECO:0000256" key="6">
    <source>
        <dbReference type="ARBA" id="ARBA00022840"/>
    </source>
</evidence>
<comment type="catalytic activity">
    <reaction evidence="8">
        <text>L-seryl-[protein] + ATP = O-phospho-L-seryl-[protein] + ADP + H(+)</text>
        <dbReference type="Rhea" id="RHEA:17989"/>
        <dbReference type="Rhea" id="RHEA-COMP:9863"/>
        <dbReference type="Rhea" id="RHEA-COMP:11604"/>
        <dbReference type="ChEBI" id="CHEBI:15378"/>
        <dbReference type="ChEBI" id="CHEBI:29999"/>
        <dbReference type="ChEBI" id="CHEBI:30616"/>
        <dbReference type="ChEBI" id="CHEBI:83421"/>
        <dbReference type="ChEBI" id="CHEBI:456216"/>
        <dbReference type="EC" id="2.7.11.1"/>
    </reaction>
</comment>
<comment type="caution">
    <text evidence="11">The sequence shown here is derived from an EMBL/GenBank/DDBJ whole genome shotgun (WGS) entry which is preliminary data.</text>
</comment>
<dbReference type="InterPro" id="IPR011009">
    <property type="entry name" value="Kinase-like_dom_sf"/>
</dbReference>
<accession>A0AAD4SHJ5</accession>
<dbReference type="Gene3D" id="3.30.200.20">
    <property type="entry name" value="Phosphorylase Kinase, domain 1"/>
    <property type="match status" value="1"/>
</dbReference>
<dbReference type="AlphaFoldDB" id="A0AAD4SHJ5"/>
<reference evidence="11" key="1">
    <citation type="submission" date="2022-04" db="EMBL/GenBank/DDBJ databases">
        <title>A functionally conserved STORR gene fusion in Papaver species that diverged 16.8 million years ago.</title>
        <authorList>
            <person name="Catania T."/>
        </authorList>
    </citation>
    <scope>NUCLEOTIDE SEQUENCE</scope>
    <source>
        <strain evidence="11">S-188037</strain>
    </source>
</reference>
<evidence type="ECO:0000256" key="2">
    <source>
        <dbReference type="ARBA" id="ARBA00022527"/>
    </source>
</evidence>
<evidence type="ECO:0000256" key="8">
    <source>
        <dbReference type="ARBA" id="ARBA00048679"/>
    </source>
</evidence>
<sequence length="469" mass="52801">MVNIIGADRFHGRDTCGVLPDGMKITVKQIDEHLMFKNEVKFLSTLRHPNLVRLLGHCTENNQQLLVYEYMENSSLSNALSGDNENLRKRLNWRTKMRICLGIANGLAFLHQKDESKATIVHRNVQLRNIFLGKFLDPKISYFDLTLSNSLKEATMLLDLAMLCTYESPELRPFMSEVVNILEGSTTMKTPPVDPLYATTFSCEDFMSVIKSASSSSSYTKLTHDGFVYNPIDDWDGDDASLSYQVASKVKENNTRPELHNDFVSDLKGFLSEGGEGNETQETYETPTFSLRYIEVATGNFNPANKIGQGSSGSVYKGMVRNGKMIAVKQLSLKSSDQGKVVFLNEVNTISTLRHPNIIRLLGHCIENNQHLLVYEYMENECLNRAIFGPVNLKNKLSWPARLRICTGIAKGLAYLHDDNSKMKIVHREIKLSNILLDKDLNPKISDFGLTMNYNSEITYIKTGLAGTV</sequence>
<gene>
    <name evidence="11" type="ORF">MKW98_003671</name>
</gene>
<dbReference type="Pfam" id="PF07714">
    <property type="entry name" value="PK_Tyr_Ser-Thr"/>
    <property type="match status" value="1"/>
</dbReference>
<evidence type="ECO:0000259" key="10">
    <source>
        <dbReference type="PROSITE" id="PS50011"/>
    </source>
</evidence>
<evidence type="ECO:0000256" key="1">
    <source>
        <dbReference type="ARBA" id="ARBA00012513"/>
    </source>
</evidence>
<dbReference type="PROSITE" id="PS00107">
    <property type="entry name" value="PROTEIN_KINASE_ATP"/>
    <property type="match status" value="1"/>
</dbReference>
<keyword evidence="12" id="KW-1185">Reference proteome</keyword>
<evidence type="ECO:0000256" key="9">
    <source>
        <dbReference type="PROSITE-ProRule" id="PRU10141"/>
    </source>
</evidence>
<dbReference type="EMBL" id="JAJJMB010010543">
    <property type="protein sequence ID" value="KAI3908026.1"/>
    <property type="molecule type" value="Genomic_DNA"/>
</dbReference>
<dbReference type="PANTHER" id="PTHR48006:SF60">
    <property type="entry name" value="PROTEIN KINASE DOMAIN-CONTAINING PROTEIN"/>
    <property type="match status" value="1"/>
</dbReference>
<evidence type="ECO:0000256" key="5">
    <source>
        <dbReference type="ARBA" id="ARBA00022777"/>
    </source>
</evidence>
<dbReference type="PANTHER" id="PTHR48006">
    <property type="entry name" value="LEUCINE-RICH REPEAT-CONTAINING PROTEIN DDB_G0281931-RELATED"/>
    <property type="match status" value="1"/>
</dbReference>
<dbReference type="Gene3D" id="1.10.510.10">
    <property type="entry name" value="Transferase(Phosphotransferase) domain 1"/>
    <property type="match status" value="2"/>
</dbReference>
<dbReference type="Pfam" id="PF00069">
    <property type="entry name" value="Pkinase"/>
    <property type="match status" value="1"/>
</dbReference>
<dbReference type="InterPro" id="IPR017441">
    <property type="entry name" value="Protein_kinase_ATP_BS"/>
</dbReference>
<protein>
    <recommendedName>
        <fullName evidence="1">non-specific serine/threonine protein kinase</fullName>
        <ecNumber evidence="1">2.7.11.1</ecNumber>
    </recommendedName>
</protein>
<keyword evidence="3" id="KW-0808">Transferase</keyword>
<dbReference type="InterPro" id="IPR001245">
    <property type="entry name" value="Ser-Thr/Tyr_kinase_cat_dom"/>
</dbReference>
<dbReference type="GO" id="GO:0005524">
    <property type="term" value="F:ATP binding"/>
    <property type="evidence" value="ECO:0007669"/>
    <property type="project" value="UniProtKB-UniRule"/>
</dbReference>
<keyword evidence="4 9" id="KW-0547">Nucleotide-binding</keyword>